<evidence type="ECO:0000256" key="5">
    <source>
        <dbReference type="ARBA" id="ARBA00022840"/>
    </source>
</evidence>
<gene>
    <name evidence="10" type="primary">gatB</name>
    <name evidence="12" type="ordered locus">Daud_1034</name>
</gene>
<dbReference type="PROSITE" id="PS01234">
    <property type="entry name" value="GATB"/>
    <property type="match status" value="1"/>
</dbReference>
<reference evidence="13" key="1">
    <citation type="submission" date="2007-10" db="EMBL/GenBank/DDBJ databases">
        <title>Complete sequence of chromosome of Desulforudis audaxviator MP104C.</title>
        <authorList>
            <person name="Copeland A."/>
            <person name="Lucas S."/>
            <person name="Lapidus A."/>
            <person name="Barry K."/>
            <person name="Glavina del Rio T."/>
            <person name="Dalin E."/>
            <person name="Tice H."/>
            <person name="Bruce D."/>
            <person name="Pitluck S."/>
            <person name="Lowry S.R."/>
            <person name="Larimer F."/>
            <person name="Land M.L."/>
            <person name="Hauser L."/>
            <person name="Kyrpides N."/>
            <person name="Ivanova N.N."/>
            <person name="Richardson P."/>
        </authorList>
    </citation>
    <scope>NUCLEOTIDE SEQUENCE [LARGE SCALE GENOMIC DNA]</scope>
    <source>
        <strain evidence="13">MP104C</strain>
    </source>
</reference>
<dbReference type="SMART" id="SM00845">
    <property type="entry name" value="GatB_Yqey"/>
    <property type="match status" value="1"/>
</dbReference>
<dbReference type="FunFam" id="1.10.10.410:FF:000001">
    <property type="entry name" value="Aspartyl/glutamyl-tRNA(Asn/Gln) amidotransferase subunit B"/>
    <property type="match status" value="1"/>
</dbReference>
<evidence type="ECO:0000256" key="7">
    <source>
        <dbReference type="ARBA" id="ARBA00024799"/>
    </source>
</evidence>
<dbReference type="EC" id="6.3.5.-" evidence="10"/>
<accession>B1I3K3</accession>
<keyword evidence="4 10" id="KW-0547">Nucleotide-binding</keyword>
<evidence type="ECO:0000256" key="1">
    <source>
        <dbReference type="ARBA" id="ARBA00005306"/>
    </source>
</evidence>
<dbReference type="InterPro" id="IPR003789">
    <property type="entry name" value="Asn/Gln_tRNA_amidoTrase-B-like"/>
</dbReference>
<dbReference type="PANTHER" id="PTHR11659">
    <property type="entry name" value="GLUTAMYL-TRNA GLN AMIDOTRANSFERASE SUBUNIT B MITOCHONDRIAL AND PROKARYOTIC PET112-RELATED"/>
    <property type="match status" value="1"/>
</dbReference>
<evidence type="ECO:0000256" key="2">
    <source>
        <dbReference type="ARBA" id="ARBA00011123"/>
    </source>
</evidence>
<dbReference type="GO" id="GO:0016740">
    <property type="term" value="F:transferase activity"/>
    <property type="evidence" value="ECO:0007669"/>
    <property type="project" value="UniProtKB-KW"/>
</dbReference>
<dbReference type="EMBL" id="CP000860">
    <property type="protein sequence ID" value="ACA59546.1"/>
    <property type="molecule type" value="Genomic_DNA"/>
</dbReference>
<dbReference type="Pfam" id="PF02934">
    <property type="entry name" value="GatB_N"/>
    <property type="match status" value="1"/>
</dbReference>
<dbReference type="NCBIfam" id="NF004012">
    <property type="entry name" value="PRK05477.1-2"/>
    <property type="match status" value="1"/>
</dbReference>
<dbReference type="SUPFAM" id="SSF89095">
    <property type="entry name" value="GatB/YqeY motif"/>
    <property type="match status" value="1"/>
</dbReference>
<name>B1I3K3_DESAP</name>
<dbReference type="Gene3D" id="1.10.10.410">
    <property type="match status" value="1"/>
</dbReference>
<keyword evidence="5 10" id="KW-0067">ATP-binding</keyword>
<dbReference type="NCBIfam" id="TIGR00133">
    <property type="entry name" value="gatB"/>
    <property type="match status" value="1"/>
</dbReference>
<dbReference type="STRING" id="477974.Daud_1034"/>
<dbReference type="eggNOG" id="COG0064">
    <property type="taxonomic scope" value="Bacteria"/>
</dbReference>
<dbReference type="InterPro" id="IPR018027">
    <property type="entry name" value="Asn/Gln_amidotransferase"/>
</dbReference>
<evidence type="ECO:0000256" key="6">
    <source>
        <dbReference type="ARBA" id="ARBA00022917"/>
    </source>
</evidence>
<comment type="function">
    <text evidence="7 10">Allows the formation of correctly charged Asn-tRNA(Asn) or Gln-tRNA(Gln) through the transamidation of misacylated Asp-tRNA(Asn) or Glu-tRNA(Gln) in organisms which lack either or both of asparaginyl-tRNA or glutaminyl-tRNA synthetases. The reaction takes place in the presence of glutamine and ATP through an activated phospho-Asp-tRNA(Asn) or phospho-Glu-tRNA(Gln).</text>
</comment>
<proteinExistence type="inferred from homology"/>
<comment type="subunit">
    <text evidence="2 10">Heterotrimer of A, B and C subunits.</text>
</comment>
<dbReference type="InterPro" id="IPR014746">
    <property type="entry name" value="Gln_synth/guanido_kin_cat_dom"/>
</dbReference>
<sequence>MNKYEAVIGLEVHVELQTDSKIFCPSSTEFGSRHNSQVCPVCLGLPGTLPVLNRKVVEYGIRVALALNCSIARFSKFDRKNYFYPDLPKNYQISQYDLPLAYEGHLDYETDDGTTHRCGIARIHMEEDAGKLIHREGSENEPPYSLVDYNRTGVPLLEIVSAPDIRSAEEARAYLNELKTVIQYTGVSDCKMEEGSLRCDANVSVRPRGEETLGTKTEIKNLNSFRAVQRALAYEIERQIGRLETGQQIVQETRSWDEEKGVTVPMRSKEEAHDYRYFPEPDLVPLVISPSWVDDVRRKLPELPQAKRDRYLKEYQLPAYDTRVLTGSPSLAGYFEECVRLYPEPKAVANWVMGDLSRLLNAAPVAIEDCRVRPAGLCALLRLIDDGTISGKIAKAVLEEMFITGKDPRTIIAEKGLVQITDTDALETVVDEVIAGHPDTVRDYRNGKTRALGFLVGQVMKSTGGRANPNLVNDLLKKRLD</sequence>
<dbReference type="GO" id="GO:0070681">
    <property type="term" value="P:glutaminyl-tRNAGln biosynthesis via transamidation"/>
    <property type="evidence" value="ECO:0007669"/>
    <property type="project" value="TreeGrafter"/>
</dbReference>
<evidence type="ECO:0000256" key="10">
    <source>
        <dbReference type="HAMAP-Rule" id="MF_00121"/>
    </source>
</evidence>
<dbReference type="OrthoDB" id="9804078at2"/>
<evidence type="ECO:0000313" key="12">
    <source>
        <dbReference type="EMBL" id="ACA59546.1"/>
    </source>
</evidence>
<dbReference type="GO" id="GO:0050566">
    <property type="term" value="F:asparaginyl-tRNA synthase (glutamine-hydrolyzing) activity"/>
    <property type="evidence" value="ECO:0007669"/>
    <property type="project" value="RHEA"/>
</dbReference>
<dbReference type="InterPro" id="IPR004413">
    <property type="entry name" value="GatB"/>
</dbReference>
<dbReference type="GO" id="GO:0005524">
    <property type="term" value="F:ATP binding"/>
    <property type="evidence" value="ECO:0007669"/>
    <property type="project" value="UniProtKB-KW"/>
</dbReference>
<reference evidence="12 13" key="2">
    <citation type="journal article" date="2008" name="Science">
        <title>Environmental genomics reveals a single-species ecosystem deep within Earth.</title>
        <authorList>
            <person name="Chivian D."/>
            <person name="Brodie E.L."/>
            <person name="Alm E.J."/>
            <person name="Culley D.E."/>
            <person name="Dehal P.S."/>
            <person name="Desantis T.Z."/>
            <person name="Gihring T.M."/>
            <person name="Lapidus A."/>
            <person name="Lin L.H."/>
            <person name="Lowry S.R."/>
            <person name="Moser D.P."/>
            <person name="Richardson P.M."/>
            <person name="Southam G."/>
            <person name="Wanger G."/>
            <person name="Pratt L.M."/>
            <person name="Andersen G.L."/>
            <person name="Hazen T.C."/>
            <person name="Brockman F.J."/>
            <person name="Arkin A.P."/>
            <person name="Onstott T.C."/>
        </authorList>
    </citation>
    <scope>NUCLEOTIDE SEQUENCE [LARGE SCALE GENOMIC DNA]</scope>
    <source>
        <strain evidence="12 13">MP104C</strain>
    </source>
</reference>
<evidence type="ECO:0000256" key="3">
    <source>
        <dbReference type="ARBA" id="ARBA00022598"/>
    </source>
</evidence>
<dbReference type="KEGG" id="dau:Daud_1034"/>
<dbReference type="GO" id="GO:0006412">
    <property type="term" value="P:translation"/>
    <property type="evidence" value="ECO:0007669"/>
    <property type="project" value="UniProtKB-UniRule"/>
</dbReference>
<keyword evidence="6 10" id="KW-0648">Protein biosynthesis</keyword>
<comment type="catalytic activity">
    <reaction evidence="8 10">
        <text>L-aspartyl-tRNA(Asn) + L-glutamine + ATP + H2O = L-asparaginyl-tRNA(Asn) + L-glutamate + ADP + phosphate + 2 H(+)</text>
        <dbReference type="Rhea" id="RHEA:14513"/>
        <dbReference type="Rhea" id="RHEA-COMP:9674"/>
        <dbReference type="Rhea" id="RHEA-COMP:9677"/>
        <dbReference type="ChEBI" id="CHEBI:15377"/>
        <dbReference type="ChEBI" id="CHEBI:15378"/>
        <dbReference type="ChEBI" id="CHEBI:29985"/>
        <dbReference type="ChEBI" id="CHEBI:30616"/>
        <dbReference type="ChEBI" id="CHEBI:43474"/>
        <dbReference type="ChEBI" id="CHEBI:58359"/>
        <dbReference type="ChEBI" id="CHEBI:78515"/>
        <dbReference type="ChEBI" id="CHEBI:78516"/>
        <dbReference type="ChEBI" id="CHEBI:456216"/>
    </reaction>
</comment>
<dbReference type="RefSeq" id="WP_012302132.1">
    <property type="nucleotide sequence ID" value="NC_010424.1"/>
</dbReference>
<keyword evidence="3 10" id="KW-0436">Ligase</keyword>
<keyword evidence="13" id="KW-1185">Reference proteome</keyword>
<dbReference type="InterPro" id="IPR042114">
    <property type="entry name" value="GatB_C_1"/>
</dbReference>
<dbReference type="Pfam" id="PF02637">
    <property type="entry name" value="GatB_Yqey"/>
    <property type="match status" value="1"/>
</dbReference>
<protein>
    <recommendedName>
        <fullName evidence="10">Aspartyl/glutamyl-tRNA(Asn/Gln) amidotransferase subunit B</fullName>
        <shortName evidence="10">Asp/Glu-ADT subunit B</shortName>
        <ecNumber evidence="10">6.3.5.-</ecNumber>
    </recommendedName>
</protein>
<organism evidence="12 13">
    <name type="scientific">Desulforudis audaxviator (strain MP104C)</name>
    <dbReference type="NCBI Taxonomy" id="477974"/>
    <lineage>
        <taxon>Bacteria</taxon>
        <taxon>Bacillati</taxon>
        <taxon>Bacillota</taxon>
        <taxon>Clostridia</taxon>
        <taxon>Thermoanaerobacterales</taxon>
        <taxon>Candidatus Desulforudaceae</taxon>
        <taxon>Candidatus Desulforudis</taxon>
    </lineage>
</organism>
<evidence type="ECO:0000256" key="8">
    <source>
        <dbReference type="ARBA" id="ARBA00047380"/>
    </source>
</evidence>
<keyword evidence="12" id="KW-0808">Transferase</keyword>
<dbReference type="Gene3D" id="1.10.150.380">
    <property type="entry name" value="GatB domain, N-terminal subdomain"/>
    <property type="match status" value="1"/>
</dbReference>
<dbReference type="AlphaFoldDB" id="B1I3K3"/>
<dbReference type="Proteomes" id="UP000008544">
    <property type="component" value="Chromosome"/>
</dbReference>
<dbReference type="PANTHER" id="PTHR11659:SF0">
    <property type="entry name" value="GLUTAMYL-TRNA(GLN) AMIDOTRANSFERASE SUBUNIT B, MITOCHONDRIAL"/>
    <property type="match status" value="1"/>
</dbReference>
<comment type="catalytic activity">
    <reaction evidence="9 10">
        <text>L-glutamyl-tRNA(Gln) + L-glutamine + ATP + H2O = L-glutaminyl-tRNA(Gln) + L-glutamate + ADP + phosphate + H(+)</text>
        <dbReference type="Rhea" id="RHEA:17521"/>
        <dbReference type="Rhea" id="RHEA-COMP:9681"/>
        <dbReference type="Rhea" id="RHEA-COMP:9684"/>
        <dbReference type="ChEBI" id="CHEBI:15377"/>
        <dbReference type="ChEBI" id="CHEBI:15378"/>
        <dbReference type="ChEBI" id="CHEBI:29985"/>
        <dbReference type="ChEBI" id="CHEBI:30616"/>
        <dbReference type="ChEBI" id="CHEBI:43474"/>
        <dbReference type="ChEBI" id="CHEBI:58359"/>
        <dbReference type="ChEBI" id="CHEBI:78520"/>
        <dbReference type="ChEBI" id="CHEBI:78521"/>
        <dbReference type="ChEBI" id="CHEBI:456216"/>
    </reaction>
</comment>
<dbReference type="SUPFAM" id="SSF55931">
    <property type="entry name" value="Glutamine synthetase/guanido kinase"/>
    <property type="match status" value="1"/>
</dbReference>
<evidence type="ECO:0000256" key="4">
    <source>
        <dbReference type="ARBA" id="ARBA00022741"/>
    </source>
</evidence>
<dbReference type="NCBIfam" id="NF004014">
    <property type="entry name" value="PRK05477.1-4"/>
    <property type="match status" value="1"/>
</dbReference>
<evidence type="ECO:0000256" key="9">
    <source>
        <dbReference type="ARBA" id="ARBA00047913"/>
    </source>
</evidence>
<dbReference type="GO" id="GO:0050567">
    <property type="term" value="F:glutaminyl-tRNA synthase (glutamine-hydrolyzing) activity"/>
    <property type="evidence" value="ECO:0007669"/>
    <property type="project" value="UniProtKB-UniRule"/>
</dbReference>
<dbReference type="InterPro" id="IPR017959">
    <property type="entry name" value="Asn/Gln-tRNA_amidoTrfase_suB/E"/>
</dbReference>
<dbReference type="InterPro" id="IPR006075">
    <property type="entry name" value="Asn/Gln-tRNA_Trfase_suB/E_cat"/>
</dbReference>
<evidence type="ECO:0000259" key="11">
    <source>
        <dbReference type="SMART" id="SM00845"/>
    </source>
</evidence>
<dbReference type="InterPro" id="IPR017958">
    <property type="entry name" value="Gln-tRNA_amidoTrfase_suB_CS"/>
</dbReference>
<dbReference type="HOGENOM" id="CLU_019240_0_0_9"/>
<dbReference type="FunFam" id="1.10.150.380:FF:000001">
    <property type="entry name" value="Aspartyl/glutamyl-tRNA(Asn/Gln) amidotransferase subunit B"/>
    <property type="match status" value="1"/>
</dbReference>
<evidence type="ECO:0000313" key="13">
    <source>
        <dbReference type="Proteomes" id="UP000008544"/>
    </source>
</evidence>
<feature type="domain" description="Asn/Gln amidotransferase" evidence="11">
    <location>
        <begin position="333"/>
        <end position="480"/>
    </location>
</feature>
<dbReference type="InterPro" id="IPR023168">
    <property type="entry name" value="GatB_Yqey_C_2"/>
</dbReference>
<comment type="similarity">
    <text evidence="1 10">Belongs to the GatB/GatE family. GatB subfamily.</text>
</comment>
<dbReference type="HAMAP" id="MF_00121">
    <property type="entry name" value="GatB"/>
    <property type="match status" value="1"/>
</dbReference>